<keyword evidence="1" id="KW-0645">Protease</keyword>
<keyword evidence="2" id="KW-0863">Zinc-finger</keyword>
<feature type="coiled-coil region" evidence="3">
    <location>
        <begin position="512"/>
        <end position="630"/>
    </location>
</feature>
<feature type="compositionally biased region" description="Polar residues" evidence="4">
    <location>
        <begin position="1488"/>
        <end position="1501"/>
    </location>
</feature>
<dbReference type="InterPro" id="IPR025724">
    <property type="entry name" value="GAG-pre-integrase_dom"/>
</dbReference>
<evidence type="ECO:0000256" key="3">
    <source>
        <dbReference type="SAM" id="Coils"/>
    </source>
</evidence>
<evidence type="ECO:0000259" key="5">
    <source>
        <dbReference type="PROSITE" id="PS50158"/>
    </source>
</evidence>
<dbReference type="EMBL" id="BQNB010017897">
    <property type="protein sequence ID" value="GJT68415.1"/>
    <property type="molecule type" value="Genomic_DNA"/>
</dbReference>
<dbReference type="InterPro" id="IPR036875">
    <property type="entry name" value="Znf_CCHC_sf"/>
</dbReference>
<feature type="region of interest" description="Disordered" evidence="4">
    <location>
        <begin position="1"/>
        <end position="23"/>
    </location>
</feature>
<dbReference type="Pfam" id="PF25597">
    <property type="entry name" value="SH3_retrovirus"/>
    <property type="match status" value="1"/>
</dbReference>
<dbReference type="InterPro" id="IPR039537">
    <property type="entry name" value="Retrotran_Ty1/copia-like"/>
</dbReference>
<reference evidence="6" key="1">
    <citation type="journal article" date="2022" name="Int. J. Mol. Sci.">
        <title>Draft Genome of Tanacetum Coccineum: Genomic Comparison of Closely Related Tanacetum-Family Plants.</title>
        <authorList>
            <person name="Yamashiro T."/>
            <person name="Shiraishi A."/>
            <person name="Nakayama K."/>
            <person name="Satake H."/>
        </authorList>
    </citation>
    <scope>NUCLEOTIDE SEQUENCE</scope>
</reference>
<keyword evidence="7" id="KW-1185">Reference proteome</keyword>
<dbReference type="Pfam" id="PF14223">
    <property type="entry name" value="Retrotran_gag_2"/>
    <property type="match status" value="1"/>
</dbReference>
<evidence type="ECO:0000256" key="1">
    <source>
        <dbReference type="ARBA" id="ARBA00022670"/>
    </source>
</evidence>
<evidence type="ECO:0000256" key="4">
    <source>
        <dbReference type="SAM" id="MobiDB-lite"/>
    </source>
</evidence>
<name>A0ABQ5FZX6_9ASTR</name>
<keyword evidence="1" id="KW-0378">Hydrolase</keyword>
<feature type="region of interest" description="Disordered" evidence="4">
    <location>
        <begin position="1557"/>
        <end position="1577"/>
    </location>
</feature>
<dbReference type="InterPro" id="IPR054722">
    <property type="entry name" value="PolX-like_BBD"/>
</dbReference>
<dbReference type="InterPro" id="IPR057670">
    <property type="entry name" value="SH3_retrovirus"/>
</dbReference>
<dbReference type="Proteomes" id="UP001151760">
    <property type="component" value="Unassembled WGS sequence"/>
</dbReference>
<feature type="region of interest" description="Disordered" evidence="4">
    <location>
        <begin position="1488"/>
        <end position="1535"/>
    </location>
</feature>
<dbReference type="InterPro" id="IPR001878">
    <property type="entry name" value="Znf_CCHC"/>
</dbReference>
<keyword evidence="3" id="KW-0175">Coiled coil</keyword>
<sequence>MSASNNSNNSNQQTLAESGANTRPLMLEKGNYIPWESRFRKFLENQLEEGERMWHSIQHGPYQRPMVPSLDNPKDQILEPLSKMTEGDKKKYIVDVRVMNYILQAIPNDIYNSMDACVNAKEMWERIKRLMHGSDITATVRHSRLIDEFDKFAAKEGESLDYVHERLMTLVNIMDHNNVRPIPVAINTKFLNCLQPEWSKYVTMVRQNQSDKVISYDMLYVSLVQFEPHVLASRAKKSAKNHDPLALIAHSNASSSHLHANSSYSLQSYYVTHPPSVFYSPTNNRLRVSSNTKNQAVVQDGRVDIQTKNAGYGGIANKNLGRNRNQMFHAGNASDESNQIVQRVPRTDSTPSKANVQCYNCNEKGHYARDCQKPKVRDAKYFREQMLLAMKDEAGSHLSNEENDFMLDNAYGEESLDELTASVMLMARLQPAAETTDTVPSYDDKAVSQVHDSFKAHEQVSHVTRKTIIQTTDDDQIDSSIIFDDPYVDNNGGTSKHDSIAHEENHEIQMLAYNVQREAEKQKRVNNELKKQKDLLQQELETFKDRVKTFESQTVQCSKYKETCDDLKRELRNDKDTIDRLLREKDKIQSDCFKIENEKLLIQHETQLAKKAFRERENQYLEDIVDLEEKLSSHDRIVYKMGQSLQTIHMLGKKPNKIYDPFLKAGLGYQNPERLKKAIAAQPKMYDGDMLHSEKLIINSTDSEETLEDAEESQIKMKDKMIQVNYDKINALYETFVPQQEISAEQTYFSIPSTSNHSSESKDVPSESPVLKMPNESRLLKMIDKLGNALTGFYTKINKTLLKDADRRWLSDSQNELREFYKTDVIPTSRSLYKNLKDIKEELIEEVQEMLNIFESMEQRVNEKSPTEILLQKEIDRLLEVSLTSQVESVVQERENIKLEFQKLFNSIKVTRAQHQKEVDDLIRCVTQKTYAYGDVRAENQDLLMTISELKSKLRTIEKGKNVNTKFDSSETLGKRICVTPFNKQIAHNKIATNTKVNSDRSKPVTSQSTPKPEQGQKHNENVITRGMYKINKQDMKTPVSKANTNVLNFTGVESSHSKTLNSACLDSNKSGTNTSNVCHALSRKSSVKRALFTSPLAAKSKNLGATFVVAKSRLSVAKTPTTTSKVIQLVLWIIDSGCSKHMTGNLQLLRNFIEKFMGTICFGNDHFAAITGYRDYVQVDLTIFHVYYVKGLGYNLFSVGQFCDGDLEVAFRLNTCYVWNLEGDDLLTGSRDLNLYTISISVMAASSPVCLMSRVTSIKSWLWHHRLSHLNFGTINQLTSNDLVDGLLKLKYTKDHLCSACEQGTSKKASLLSKLVPSTESKLELLHMDLCGPIIVLLNAAEAIATACFTQNRSIVNTRHNKTPYELIHSKKPNIQYFHVFGSLCYPTNDRDDLGKMKPKADIGIFIGYSKSSRGFRIYNRRTKKIMETIHVKFDELTAMASECNNLEPGMNCMNFSNSSEDSQSIPLKSNLDNLFGPLYEEYYETSSQEVSDDSAANTTDNDHTSSSSSIVVDQDDAPPVVSSSDEQVSTAPNFPVMNEVADEFVQEDVADFDGNMFHNAPQTPKFEVAESSSTY</sequence>
<gene>
    <name evidence="6" type="ORF">Tco_1019895</name>
</gene>
<feature type="compositionally biased region" description="Polar residues" evidence="4">
    <location>
        <begin position="12"/>
        <end position="21"/>
    </location>
</feature>
<protein>
    <submittedName>
        <fullName evidence="6">Retrovirus-related pol polyprotein from transposon TNT 1-94</fullName>
    </submittedName>
</protein>
<dbReference type="PROSITE" id="PS50158">
    <property type="entry name" value="ZF_CCHC"/>
    <property type="match status" value="1"/>
</dbReference>
<dbReference type="Pfam" id="PF00098">
    <property type="entry name" value="zf-CCHC"/>
    <property type="match status" value="1"/>
</dbReference>
<dbReference type="SUPFAM" id="SSF57756">
    <property type="entry name" value="Retrovirus zinc finger-like domains"/>
    <property type="match status" value="1"/>
</dbReference>
<feature type="region of interest" description="Disordered" evidence="4">
    <location>
        <begin position="990"/>
        <end position="1020"/>
    </location>
</feature>
<evidence type="ECO:0000313" key="6">
    <source>
        <dbReference type="EMBL" id="GJT68415.1"/>
    </source>
</evidence>
<keyword evidence="2" id="KW-0479">Metal-binding</keyword>
<organism evidence="6 7">
    <name type="scientific">Tanacetum coccineum</name>
    <dbReference type="NCBI Taxonomy" id="301880"/>
    <lineage>
        <taxon>Eukaryota</taxon>
        <taxon>Viridiplantae</taxon>
        <taxon>Streptophyta</taxon>
        <taxon>Embryophyta</taxon>
        <taxon>Tracheophyta</taxon>
        <taxon>Spermatophyta</taxon>
        <taxon>Magnoliopsida</taxon>
        <taxon>eudicotyledons</taxon>
        <taxon>Gunneridae</taxon>
        <taxon>Pentapetalae</taxon>
        <taxon>asterids</taxon>
        <taxon>campanulids</taxon>
        <taxon>Asterales</taxon>
        <taxon>Asteraceae</taxon>
        <taxon>Asteroideae</taxon>
        <taxon>Anthemideae</taxon>
        <taxon>Anthemidinae</taxon>
        <taxon>Tanacetum</taxon>
    </lineage>
</organism>
<feature type="compositionally biased region" description="Polar residues" evidence="4">
    <location>
        <begin position="1523"/>
        <end position="1534"/>
    </location>
</feature>
<evidence type="ECO:0000313" key="7">
    <source>
        <dbReference type="Proteomes" id="UP001151760"/>
    </source>
</evidence>
<dbReference type="Pfam" id="PF22936">
    <property type="entry name" value="Pol_BBD"/>
    <property type="match status" value="1"/>
</dbReference>
<accession>A0ABQ5FZX6</accession>
<dbReference type="Gene3D" id="4.10.60.10">
    <property type="entry name" value="Zinc finger, CCHC-type"/>
    <property type="match status" value="1"/>
</dbReference>
<reference evidence="6" key="2">
    <citation type="submission" date="2022-01" db="EMBL/GenBank/DDBJ databases">
        <authorList>
            <person name="Yamashiro T."/>
            <person name="Shiraishi A."/>
            <person name="Satake H."/>
            <person name="Nakayama K."/>
        </authorList>
    </citation>
    <scope>NUCLEOTIDE SEQUENCE</scope>
</reference>
<feature type="region of interest" description="Disordered" evidence="4">
    <location>
        <begin position="751"/>
        <end position="770"/>
    </location>
</feature>
<dbReference type="PANTHER" id="PTHR42648">
    <property type="entry name" value="TRANSPOSASE, PUTATIVE-RELATED"/>
    <property type="match status" value="1"/>
</dbReference>
<feature type="coiled-coil region" evidence="3">
    <location>
        <begin position="833"/>
        <end position="860"/>
    </location>
</feature>
<dbReference type="PANTHER" id="PTHR42648:SF18">
    <property type="entry name" value="RETROTRANSPOSON, UNCLASSIFIED-LIKE PROTEIN"/>
    <property type="match status" value="1"/>
</dbReference>
<feature type="domain" description="CCHC-type" evidence="5">
    <location>
        <begin position="358"/>
        <end position="373"/>
    </location>
</feature>
<dbReference type="SMART" id="SM00343">
    <property type="entry name" value="ZnF_C2HC"/>
    <property type="match status" value="1"/>
</dbReference>
<comment type="caution">
    <text evidence="6">The sequence shown here is derived from an EMBL/GenBank/DDBJ whole genome shotgun (WGS) entry which is preliminary data.</text>
</comment>
<proteinExistence type="predicted"/>
<dbReference type="Pfam" id="PF13976">
    <property type="entry name" value="gag_pre-integrs"/>
    <property type="match status" value="1"/>
</dbReference>
<evidence type="ECO:0000256" key="2">
    <source>
        <dbReference type="PROSITE-ProRule" id="PRU00047"/>
    </source>
</evidence>
<keyword evidence="2" id="KW-0862">Zinc</keyword>
<feature type="compositionally biased region" description="Low complexity" evidence="4">
    <location>
        <begin position="1"/>
        <end position="11"/>
    </location>
</feature>